<evidence type="ECO:0008006" key="5">
    <source>
        <dbReference type="Google" id="ProtNLM"/>
    </source>
</evidence>
<protein>
    <recommendedName>
        <fullName evidence="5">DUF1090 domain-containing protein</fullName>
    </recommendedName>
</protein>
<gene>
    <name evidence="3" type="ORF">DBO85_15435</name>
</gene>
<reference evidence="3 4" key="1">
    <citation type="submission" date="2018-04" db="EMBL/GenBank/DDBJ databases">
        <title>Pseudomonas sp. nov., isolated from mangrove soil.</title>
        <authorList>
            <person name="Chen C."/>
        </authorList>
    </citation>
    <scope>NUCLEOTIDE SEQUENCE [LARGE SCALE GENOMIC DNA]</scope>
    <source>
        <strain evidence="3 4">TC-11</strain>
    </source>
</reference>
<dbReference type="RefSeq" id="WP_108108141.1">
    <property type="nucleotide sequence ID" value="NZ_QASN01000020.1"/>
</dbReference>
<sequence length="91" mass="10020">MSRLSCFIAALTLCASAPALACSAAEATQKAEQLAAKVNEITRNDPDRAEELHEELEQMRLQTSSKDLESACEAYDQRMRELDEAAEEVDS</sequence>
<evidence type="ECO:0000256" key="1">
    <source>
        <dbReference type="SAM" id="Coils"/>
    </source>
</evidence>
<evidence type="ECO:0000256" key="2">
    <source>
        <dbReference type="SAM" id="SignalP"/>
    </source>
</evidence>
<dbReference type="Proteomes" id="UP000244064">
    <property type="component" value="Unassembled WGS sequence"/>
</dbReference>
<feature type="signal peptide" evidence="2">
    <location>
        <begin position="1"/>
        <end position="21"/>
    </location>
</feature>
<keyword evidence="1" id="KW-0175">Coiled coil</keyword>
<dbReference type="EMBL" id="QASN01000020">
    <property type="protein sequence ID" value="PTU73698.1"/>
    <property type="molecule type" value="Genomic_DNA"/>
</dbReference>
<dbReference type="OrthoDB" id="7022843at2"/>
<organism evidence="3 4">
    <name type="scientific">Pseudomonas mangrovi</name>
    <dbReference type="NCBI Taxonomy" id="2161748"/>
    <lineage>
        <taxon>Bacteria</taxon>
        <taxon>Pseudomonadati</taxon>
        <taxon>Pseudomonadota</taxon>
        <taxon>Gammaproteobacteria</taxon>
        <taxon>Pseudomonadales</taxon>
        <taxon>Pseudomonadaceae</taxon>
        <taxon>Pseudomonas</taxon>
    </lineage>
</organism>
<feature type="coiled-coil region" evidence="1">
    <location>
        <begin position="24"/>
        <end position="88"/>
    </location>
</feature>
<name>A0A2T5P7F7_9PSED</name>
<accession>A0A2T5P7F7</accession>
<evidence type="ECO:0000313" key="4">
    <source>
        <dbReference type="Proteomes" id="UP000244064"/>
    </source>
</evidence>
<proteinExistence type="predicted"/>
<keyword evidence="2" id="KW-0732">Signal</keyword>
<feature type="chain" id="PRO_5015607619" description="DUF1090 domain-containing protein" evidence="2">
    <location>
        <begin position="22"/>
        <end position="91"/>
    </location>
</feature>
<dbReference type="AlphaFoldDB" id="A0A2T5P7F7"/>
<evidence type="ECO:0000313" key="3">
    <source>
        <dbReference type="EMBL" id="PTU73698.1"/>
    </source>
</evidence>
<comment type="caution">
    <text evidence="3">The sequence shown here is derived from an EMBL/GenBank/DDBJ whole genome shotgun (WGS) entry which is preliminary data.</text>
</comment>
<keyword evidence="4" id="KW-1185">Reference proteome</keyword>